<proteinExistence type="predicted"/>
<dbReference type="InterPro" id="IPR014917">
    <property type="entry name" value="DUF1800"/>
</dbReference>
<accession>A0ABX6P1W6</accession>
<keyword evidence="2" id="KW-1185">Reference proteome</keyword>
<name>A0ABX6P1W6_9BURK</name>
<reference evidence="1 2" key="1">
    <citation type="submission" date="2020-05" db="EMBL/GenBank/DDBJ databases">
        <title>Ramlibacter rhizophilus sp. nov., isolated from rhizosphere soil of national flower Mugunghwa from South Korea.</title>
        <authorList>
            <person name="Zheng-Fei Y."/>
            <person name="Huan T."/>
        </authorList>
    </citation>
    <scope>NUCLEOTIDE SEQUENCE [LARGE SCALE GENOMIC DNA]</scope>
    <source>
        <strain evidence="1 2">H242</strain>
    </source>
</reference>
<gene>
    <name evidence="1" type="ORF">HK414_09955</name>
</gene>
<sequence>MPAARSRIHRALESPAQLHEAMVDFWFNHFNVSQDKGWCRVLTGHYEHYAIRPYALGRFRDLLGATAQHPAMLYYPDNWTSVGVPRGRQQGLNENYARELMELHTLGVDGGYSQKDVTELARMLTGWTLAPLRQPSTPGGPPGDPRRIPGFWFDRARHDPNEKQWLGRRVPPGGQDEGEQALDALAAHPATARYVCFKLAQYFIADAPDAALVQRTAKVFLAEDGQVVPVLRALFREPAFWSPPAARACSRRRCTTASRCCGPSARRRTT</sequence>
<evidence type="ECO:0000313" key="1">
    <source>
        <dbReference type="EMBL" id="QJW84104.1"/>
    </source>
</evidence>
<dbReference type="Proteomes" id="UP000500826">
    <property type="component" value="Chromosome"/>
</dbReference>
<reference evidence="1 2" key="2">
    <citation type="submission" date="2020-05" db="EMBL/GenBank/DDBJ databases">
        <authorList>
            <person name="Khan S.A."/>
            <person name="Jeon C.O."/>
            <person name="Chun B.H."/>
        </authorList>
    </citation>
    <scope>NUCLEOTIDE SEQUENCE [LARGE SCALE GENOMIC DNA]</scope>
    <source>
        <strain evidence="1 2">H242</strain>
    </source>
</reference>
<evidence type="ECO:0000313" key="2">
    <source>
        <dbReference type="Proteomes" id="UP000500826"/>
    </source>
</evidence>
<protein>
    <submittedName>
        <fullName evidence="1">DUF1800 domain-containing protein</fullName>
    </submittedName>
</protein>
<dbReference type="Pfam" id="PF08811">
    <property type="entry name" value="DUF1800"/>
    <property type="match status" value="1"/>
</dbReference>
<dbReference type="EMBL" id="CP053418">
    <property type="protein sequence ID" value="QJW84104.1"/>
    <property type="molecule type" value="Genomic_DNA"/>
</dbReference>
<organism evidence="1 2">
    <name type="scientific">Ramlibacter terrae</name>
    <dbReference type="NCBI Taxonomy" id="2732511"/>
    <lineage>
        <taxon>Bacteria</taxon>
        <taxon>Pseudomonadati</taxon>
        <taxon>Pseudomonadota</taxon>
        <taxon>Betaproteobacteria</taxon>
        <taxon>Burkholderiales</taxon>
        <taxon>Comamonadaceae</taxon>
        <taxon>Ramlibacter</taxon>
    </lineage>
</organism>